<organism evidence="1 2">
    <name type="scientific">Vaccinium darrowii</name>
    <dbReference type="NCBI Taxonomy" id="229202"/>
    <lineage>
        <taxon>Eukaryota</taxon>
        <taxon>Viridiplantae</taxon>
        <taxon>Streptophyta</taxon>
        <taxon>Embryophyta</taxon>
        <taxon>Tracheophyta</taxon>
        <taxon>Spermatophyta</taxon>
        <taxon>Magnoliopsida</taxon>
        <taxon>eudicotyledons</taxon>
        <taxon>Gunneridae</taxon>
        <taxon>Pentapetalae</taxon>
        <taxon>asterids</taxon>
        <taxon>Ericales</taxon>
        <taxon>Ericaceae</taxon>
        <taxon>Vaccinioideae</taxon>
        <taxon>Vaccinieae</taxon>
        <taxon>Vaccinium</taxon>
    </lineage>
</organism>
<proteinExistence type="predicted"/>
<gene>
    <name evidence="1" type="ORF">Vadar_022356</name>
</gene>
<evidence type="ECO:0000313" key="1">
    <source>
        <dbReference type="EMBL" id="KAH7849742.1"/>
    </source>
</evidence>
<protein>
    <submittedName>
        <fullName evidence="1">Uncharacterized protein</fullName>
    </submittedName>
</protein>
<evidence type="ECO:0000313" key="2">
    <source>
        <dbReference type="Proteomes" id="UP000828048"/>
    </source>
</evidence>
<keyword evidence="2" id="KW-1185">Reference proteome</keyword>
<reference evidence="1 2" key="1">
    <citation type="journal article" date="2021" name="Hortic Res">
        <title>High-quality reference genome and annotation aids understanding of berry development for evergreen blueberry (Vaccinium darrowii).</title>
        <authorList>
            <person name="Yu J."/>
            <person name="Hulse-Kemp A.M."/>
            <person name="Babiker E."/>
            <person name="Staton M."/>
        </authorList>
    </citation>
    <scope>NUCLEOTIDE SEQUENCE [LARGE SCALE GENOMIC DNA]</scope>
    <source>
        <strain evidence="2">cv. NJ 8807/NJ 8810</strain>
        <tissue evidence="1">Young leaf</tissue>
    </source>
</reference>
<comment type="caution">
    <text evidence="1">The sequence shown here is derived from an EMBL/GenBank/DDBJ whole genome shotgun (WGS) entry which is preliminary data.</text>
</comment>
<dbReference type="EMBL" id="CM037157">
    <property type="protein sequence ID" value="KAH7849742.1"/>
    <property type="molecule type" value="Genomic_DNA"/>
</dbReference>
<name>A0ACB7Y9F9_9ERIC</name>
<accession>A0ACB7Y9F9</accession>
<dbReference type="Proteomes" id="UP000828048">
    <property type="component" value="Chromosome 7"/>
</dbReference>
<sequence length="457" mass="51459">MADKCGPIFTIRIGLKRAVVASNWEVARECFTTCDTFVTSRPKFIAADHLSYNEAMFGFAPYGPYWREIRKILSVELLGSRRLLLLKHVRVSETEDSIKELHKLWAEATTNSGYFLMDMKQWFADLAMNVVVRMVAGKRYFGVAADGDEEEGRRCQKAFRNFFHFIGLFLAADAIPFLRWLDLGGNEKAMKETSKEMDGVISGWLAEHRRRREPGGGYNGDQDFMDIMLSTLEGTGLAGYDADTVNKATCLQVIMAGADTTSVMLTWAVSLLLNNRQVLKKAQEELDLHVGKERQVDESDINKLFYLQAIVKETLRLYPAAPLAGQREFSEDCTINGYHIPKGTQLIPNLWKIQRDPTKWVDPLVFRPERFLTEQKDVDVKGQHFELIPFGAGRRVCPGAALGLQMLHFVLARLIQGFELSTPNNAPVDMTESAGITNAKATPLEVLVAPRLVPTLY</sequence>